<reference evidence="2" key="1">
    <citation type="submission" date="2012-02" db="EMBL/GenBank/DDBJ databases">
        <title>Complete genome sequence of Rickettsia parkeri strain Portsmouth.</title>
        <authorList>
            <person name="Johnson S.L."/>
            <person name="Munk A.C."/>
            <person name="Han S."/>
            <person name="Bruce D.C."/>
            <person name="Dasch G.A."/>
        </authorList>
    </citation>
    <scope>NUCLEOTIDE SEQUENCE [LARGE SCALE GENOMIC DNA]</scope>
    <source>
        <strain evidence="2">CA410</strain>
    </source>
</reference>
<sequence>MLVIIVNNIHIPTAITGNITSTGGTNGSVVFMGNRYG</sequence>
<proteinExistence type="predicted"/>
<dbReference type="Proteomes" id="UP000007878">
    <property type="component" value="Chromosome"/>
</dbReference>
<evidence type="ECO:0000313" key="2">
    <source>
        <dbReference type="Proteomes" id="UP000007878"/>
    </source>
</evidence>
<accession>A0ABM5MSI9</accession>
<dbReference type="EMBL" id="CP003304">
    <property type="protein sequence ID" value="AFB21516.1"/>
    <property type="molecule type" value="Genomic_DNA"/>
</dbReference>
<name>A0ABM5MSI9_RICCA</name>
<protein>
    <submittedName>
        <fullName evidence="1">Uncharacterized protein</fullName>
    </submittedName>
</protein>
<keyword evidence="2" id="KW-1185">Reference proteome</keyword>
<organism evidence="1 2">
    <name type="scientific">Rickettsia canadensis str. CA410</name>
    <dbReference type="NCBI Taxonomy" id="1105107"/>
    <lineage>
        <taxon>Bacteria</taxon>
        <taxon>Pseudomonadati</taxon>
        <taxon>Pseudomonadota</taxon>
        <taxon>Alphaproteobacteria</taxon>
        <taxon>Rickettsiales</taxon>
        <taxon>Rickettsiaceae</taxon>
        <taxon>Rickettsieae</taxon>
        <taxon>Rickettsia</taxon>
        <taxon>belli group</taxon>
    </lineage>
</organism>
<gene>
    <name evidence="1" type="ORF">RCA_04835</name>
</gene>
<evidence type="ECO:0000313" key="1">
    <source>
        <dbReference type="EMBL" id="AFB21516.1"/>
    </source>
</evidence>